<feature type="transmembrane region" description="Helical" evidence="7">
    <location>
        <begin position="28"/>
        <end position="51"/>
    </location>
</feature>
<feature type="transmembrane region" description="Helical" evidence="7">
    <location>
        <begin position="63"/>
        <end position="86"/>
    </location>
</feature>
<feature type="transmembrane region" description="Helical" evidence="7">
    <location>
        <begin position="98"/>
        <end position="123"/>
    </location>
</feature>
<feature type="compositionally biased region" description="Acidic residues" evidence="6">
    <location>
        <begin position="173"/>
        <end position="190"/>
    </location>
</feature>
<evidence type="ECO:0000256" key="3">
    <source>
        <dbReference type="ARBA" id="ARBA00022989"/>
    </source>
</evidence>
<gene>
    <name evidence="10" type="primary">LOC108666439</name>
</gene>
<dbReference type="RefSeq" id="XP_018008805.1">
    <property type="nucleotide sequence ID" value="XM_018153316.2"/>
</dbReference>
<keyword evidence="9" id="KW-1185">Reference proteome</keyword>
<name>A0A8B7N5C3_HYAAZ</name>
<feature type="compositionally biased region" description="Polar residues" evidence="6">
    <location>
        <begin position="191"/>
        <end position="200"/>
    </location>
</feature>
<comment type="subcellular location">
    <subcellularLocation>
        <location evidence="1">Membrane</location>
        <topology evidence="1">Multi-pass membrane protein</topology>
    </subcellularLocation>
</comment>
<evidence type="ECO:0000259" key="8">
    <source>
        <dbReference type="PROSITE" id="PS51225"/>
    </source>
</evidence>
<evidence type="ECO:0000256" key="7">
    <source>
        <dbReference type="SAM" id="Phobius"/>
    </source>
</evidence>
<evidence type="ECO:0000256" key="6">
    <source>
        <dbReference type="SAM" id="MobiDB-lite"/>
    </source>
</evidence>
<dbReference type="PROSITE" id="PS51225">
    <property type="entry name" value="MARVEL"/>
    <property type="match status" value="1"/>
</dbReference>
<evidence type="ECO:0000256" key="5">
    <source>
        <dbReference type="PROSITE-ProRule" id="PRU00581"/>
    </source>
</evidence>
<keyword evidence="4 5" id="KW-0472">Membrane</keyword>
<protein>
    <submittedName>
        <fullName evidence="10">Uncharacterized protein LOC108666439</fullName>
    </submittedName>
</protein>
<organism evidence="9 10">
    <name type="scientific">Hyalella azteca</name>
    <name type="common">Amphipod</name>
    <dbReference type="NCBI Taxonomy" id="294128"/>
    <lineage>
        <taxon>Eukaryota</taxon>
        <taxon>Metazoa</taxon>
        <taxon>Ecdysozoa</taxon>
        <taxon>Arthropoda</taxon>
        <taxon>Crustacea</taxon>
        <taxon>Multicrustacea</taxon>
        <taxon>Malacostraca</taxon>
        <taxon>Eumalacostraca</taxon>
        <taxon>Peracarida</taxon>
        <taxon>Amphipoda</taxon>
        <taxon>Senticaudata</taxon>
        <taxon>Talitrida</taxon>
        <taxon>Talitroidea</taxon>
        <taxon>Hyalellidae</taxon>
        <taxon>Hyalella</taxon>
    </lineage>
</organism>
<dbReference type="PANTHER" id="PTHR22776">
    <property type="entry name" value="MARVEL-CONTAINING POTENTIAL LIPID RAFT-ASSOCIATED PROTEIN"/>
    <property type="match status" value="1"/>
</dbReference>
<proteinExistence type="predicted"/>
<keyword evidence="3 7" id="KW-1133">Transmembrane helix</keyword>
<feature type="transmembrane region" description="Helical" evidence="7">
    <location>
        <begin position="129"/>
        <end position="152"/>
    </location>
</feature>
<accession>A0A8B7N5C3</accession>
<reference evidence="10" key="1">
    <citation type="submission" date="2025-08" db="UniProtKB">
        <authorList>
            <consortium name="RefSeq"/>
        </authorList>
    </citation>
    <scope>IDENTIFICATION</scope>
    <source>
        <tissue evidence="10">Whole organism</tissue>
    </source>
</reference>
<feature type="region of interest" description="Disordered" evidence="6">
    <location>
        <begin position="162"/>
        <end position="200"/>
    </location>
</feature>
<dbReference type="InterPro" id="IPR008253">
    <property type="entry name" value="Marvel"/>
</dbReference>
<sequence>MAQPVQPSGADAPSVRGRPARPLTADVAFLKSFTSALFITQIVCSLMALILSCSWRGRYVAGHVIFIVGDLFVLLGSSAVFAARLLKLDDHLLRNFMWPIVFACYSGPAALVMVIISCIMVGVSSTASALKAAAVFGFFTWTALLLCFVLHVKPLWDEKMQPRERHASQDDAQSNDDSEPSDDWSNDEDNSAQPTTPSVTLTRAIARPSSLYASSPPAITETFHVSTPQLVYALPKNSVYAPTTHPV</sequence>
<evidence type="ECO:0000256" key="1">
    <source>
        <dbReference type="ARBA" id="ARBA00004141"/>
    </source>
</evidence>
<dbReference type="GO" id="GO:0016020">
    <property type="term" value="C:membrane"/>
    <property type="evidence" value="ECO:0007669"/>
    <property type="project" value="UniProtKB-SubCell"/>
</dbReference>
<dbReference type="AlphaFoldDB" id="A0A8B7N5C3"/>
<dbReference type="PANTHER" id="PTHR22776:SF49">
    <property type="entry name" value="MARVEL DOMAIN-CONTAINING PROTEIN"/>
    <property type="match status" value="1"/>
</dbReference>
<evidence type="ECO:0000313" key="9">
    <source>
        <dbReference type="Proteomes" id="UP000694843"/>
    </source>
</evidence>
<dbReference type="InterPro" id="IPR050578">
    <property type="entry name" value="MARVEL-CKLF_proteins"/>
</dbReference>
<feature type="domain" description="MARVEL" evidence="8">
    <location>
        <begin position="29"/>
        <end position="156"/>
    </location>
</feature>
<dbReference type="GeneID" id="108666439"/>
<evidence type="ECO:0000256" key="4">
    <source>
        <dbReference type="ARBA" id="ARBA00023136"/>
    </source>
</evidence>
<evidence type="ECO:0000313" key="10">
    <source>
        <dbReference type="RefSeq" id="XP_018008805.1"/>
    </source>
</evidence>
<dbReference type="KEGG" id="hazt:108666439"/>
<evidence type="ECO:0000256" key="2">
    <source>
        <dbReference type="ARBA" id="ARBA00022692"/>
    </source>
</evidence>
<keyword evidence="2 5" id="KW-0812">Transmembrane</keyword>
<dbReference type="Proteomes" id="UP000694843">
    <property type="component" value="Unplaced"/>
</dbReference>
<dbReference type="OrthoDB" id="6395710at2759"/>